<dbReference type="SUPFAM" id="SSF55729">
    <property type="entry name" value="Acyl-CoA N-acyltransferases (Nat)"/>
    <property type="match status" value="1"/>
</dbReference>
<feature type="domain" description="N-acetyltransferase" evidence="1">
    <location>
        <begin position="99"/>
        <end position="249"/>
    </location>
</feature>
<evidence type="ECO:0000313" key="3">
    <source>
        <dbReference type="Proteomes" id="UP000198642"/>
    </source>
</evidence>
<dbReference type="Gene3D" id="3.40.630.30">
    <property type="match status" value="1"/>
</dbReference>
<evidence type="ECO:0000259" key="1">
    <source>
        <dbReference type="PROSITE" id="PS51186"/>
    </source>
</evidence>
<dbReference type="InterPro" id="IPR016181">
    <property type="entry name" value="Acyl_CoA_acyltransferase"/>
</dbReference>
<accession>A0A1I0X5N0</accession>
<sequence>MGAFDRLAIYRKVKIVEGENFVTIEDTKNLAEVEMIELVRHFMEDLAFEEVSSVNVLVNSQFSESVDRLLEREGFQLHDHVVMVRKELDDWADTDEALFSLRSMNELPLEEFTRVWQEAAADSPNAAPIMDMNEQMQNVRRELGLAYQSTCRLAYDGRTPIGVVMPHIEPDTRDEGRLFYIGLIPEERGKGKSKTLHKQALQVLKDDFGASYYIGSTSEKNTPMLRTFEANGCIVIERNRVYTRKIVQA</sequence>
<name>A0A1I0X5N0_9BACI</name>
<dbReference type="RefSeq" id="WP_090235443.1">
    <property type="nucleotide sequence ID" value="NZ_FOJW01000004.1"/>
</dbReference>
<reference evidence="2 3" key="1">
    <citation type="submission" date="2016-10" db="EMBL/GenBank/DDBJ databases">
        <authorList>
            <person name="de Groot N.N."/>
        </authorList>
    </citation>
    <scope>NUCLEOTIDE SEQUENCE [LARGE SCALE GENOMIC DNA]</scope>
    <source>
        <strain evidence="2 3">CGMCC 1.3702</strain>
    </source>
</reference>
<dbReference type="PROSITE" id="PS51186">
    <property type="entry name" value="GNAT"/>
    <property type="match status" value="1"/>
</dbReference>
<dbReference type="Pfam" id="PF00583">
    <property type="entry name" value="Acetyltransf_1"/>
    <property type="match status" value="1"/>
</dbReference>
<dbReference type="InterPro" id="IPR000182">
    <property type="entry name" value="GNAT_dom"/>
</dbReference>
<evidence type="ECO:0000313" key="2">
    <source>
        <dbReference type="EMBL" id="SFA96134.1"/>
    </source>
</evidence>
<gene>
    <name evidence="2" type="ORF">SAMN04488072_104168</name>
</gene>
<dbReference type="AlphaFoldDB" id="A0A1I0X5N0"/>
<dbReference type="CDD" id="cd04301">
    <property type="entry name" value="NAT_SF"/>
    <property type="match status" value="1"/>
</dbReference>
<protein>
    <submittedName>
        <fullName evidence="2">Acetyltransferase (GNAT) family protein</fullName>
    </submittedName>
</protein>
<organism evidence="2 3">
    <name type="scientific">Lentibacillus halodurans</name>
    <dbReference type="NCBI Taxonomy" id="237679"/>
    <lineage>
        <taxon>Bacteria</taxon>
        <taxon>Bacillati</taxon>
        <taxon>Bacillota</taxon>
        <taxon>Bacilli</taxon>
        <taxon>Bacillales</taxon>
        <taxon>Bacillaceae</taxon>
        <taxon>Lentibacillus</taxon>
    </lineage>
</organism>
<dbReference type="STRING" id="237679.SAMN04488072_104168"/>
<dbReference type="EMBL" id="FOJW01000004">
    <property type="protein sequence ID" value="SFA96134.1"/>
    <property type="molecule type" value="Genomic_DNA"/>
</dbReference>
<keyword evidence="3" id="KW-1185">Reference proteome</keyword>
<dbReference type="Proteomes" id="UP000198642">
    <property type="component" value="Unassembled WGS sequence"/>
</dbReference>
<dbReference type="GO" id="GO:0016747">
    <property type="term" value="F:acyltransferase activity, transferring groups other than amino-acyl groups"/>
    <property type="evidence" value="ECO:0007669"/>
    <property type="project" value="InterPro"/>
</dbReference>
<keyword evidence="2" id="KW-0808">Transferase</keyword>
<dbReference type="OrthoDB" id="511027at2"/>
<proteinExistence type="predicted"/>